<evidence type="ECO:0000313" key="3">
    <source>
        <dbReference type="Proteomes" id="UP000297737"/>
    </source>
</evidence>
<dbReference type="Pfam" id="PF22688">
    <property type="entry name" value="Hda_lid"/>
    <property type="match status" value="1"/>
</dbReference>
<dbReference type="SUPFAM" id="SSF52540">
    <property type="entry name" value="P-loop containing nucleoside triphosphate hydrolases"/>
    <property type="match status" value="1"/>
</dbReference>
<accession>A0A4Y9EP24</accession>
<dbReference type="GO" id="GO:0003688">
    <property type="term" value="F:DNA replication origin binding"/>
    <property type="evidence" value="ECO:0007669"/>
    <property type="project" value="TreeGrafter"/>
</dbReference>
<dbReference type="AlphaFoldDB" id="A0A4Y9EP24"/>
<protein>
    <submittedName>
        <fullName evidence="2">Chromosomal replication initiator DnaA</fullName>
    </submittedName>
</protein>
<reference evidence="2 3" key="1">
    <citation type="submission" date="2019-02" db="EMBL/GenBank/DDBJ databases">
        <title>Polymorphobacter sp. isolated from the lake at the Tibet of China.</title>
        <authorList>
            <person name="Li A."/>
        </authorList>
    </citation>
    <scope>NUCLEOTIDE SEQUENCE [LARGE SCALE GENOMIC DNA]</scope>
    <source>
        <strain evidence="2 3">DJ1R-1</strain>
    </source>
</reference>
<organism evidence="2 3">
    <name type="scientific">Glacieibacterium arshaanense</name>
    <dbReference type="NCBI Taxonomy" id="2511025"/>
    <lineage>
        <taxon>Bacteria</taxon>
        <taxon>Pseudomonadati</taxon>
        <taxon>Pseudomonadota</taxon>
        <taxon>Alphaproteobacteria</taxon>
        <taxon>Sphingomonadales</taxon>
        <taxon>Sphingosinicellaceae</taxon>
        <taxon>Glacieibacterium</taxon>
    </lineage>
</organism>
<dbReference type="GO" id="GO:0006270">
    <property type="term" value="P:DNA replication initiation"/>
    <property type="evidence" value="ECO:0007669"/>
    <property type="project" value="TreeGrafter"/>
</dbReference>
<evidence type="ECO:0000313" key="2">
    <source>
        <dbReference type="EMBL" id="TFU03802.1"/>
    </source>
</evidence>
<dbReference type="EMBL" id="SIHO01000002">
    <property type="protein sequence ID" value="TFU03802.1"/>
    <property type="molecule type" value="Genomic_DNA"/>
</dbReference>
<dbReference type="PANTHER" id="PTHR30050:SF5">
    <property type="entry name" value="DNAA REGULATORY INACTIVATOR HDA"/>
    <property type="match status" value="1"/>
</dbReference>
<comment type="caution">
    <text evidence="2">The sequence shown here is derived from an EMBL/GenBank/DDBJ whole genome shotgun (WGS) entry which is preliminary data.</text>
</comment>
<name>A0A4Y9EP24_9SPHN</name>
<dbReference type="Gene3D" id="1.10.8.60">
    <property type="match status" value="1"/>
</dbReference>
<sequence length="205" mass="22208">MSQLPLPLAYRSADGEADFFVSQANAAAVEWLDRWPEWPVPCALIVGPPGSGKSHLARIFARRTGATIADDAEALDAETLFHRWNAATREAPLLMTATRPPRDWPHGLADLGSRLAATPQLRIEAPDDALLAALLAKQFRDHGLRVSGDVVDYVLARIDRDFGSIARVVEQLDAAALAAGRPITVPLARSVLMAQGDWIDTVMDV</sequence>
<dbReference type="InterPro" id="IPR027417">
    <property type="entry name" value="P-loop_NTPase"/>
</dbReference>
<dbReference type="OrthoDB" id="7390113at2"/>
<dbReference type="PANTHER" id="PTHR30050">
    <property type="entry name" value="CHROMOSOMAL REPLICATION INITIATOR PROTEIN DNAA"/>
    <property type="match status" value="1"/>
</dbReference>
<dbReference type="RefSeq" id="WP_135246394.1">
    <property type="nucleotide sequence ID" value="NZ_SIHO01000002.1"/>
</dbReference>
<dbReference type="GO" id="GO:0005886">
    <property type="term" value="C:plasma membrane"/>
    <property type="evidence" value="ECO:0007669"/>
    <property type="project" value="TreeGrafter"/>
</dbReference>
<keyword evidence="3" id="KW-1185">Reference proteome</keyword>
<feature type="domain" description="Hda lid" evidence="1">
    <location>
        <begin position="132"/>
        <end position="192"/>
    </location>
</feature>
<dbReference type="Proteomes" id="UP000297737">
    <property type="component" value="Unassembled WGS sequence"/>
</dbReference>
<proteinExistence type="predicted"/>
<evidence type="ECO:0000259" key="1">
    <source>
        <dbReference type="Pfam" id="PF22688"/>
    </source>
</evidence>
<gene>
    <name evidence="2" type="ORF">EUV02_11740</name>
</gene>
<dbReference type="InterPro" id="IPR055199">
    <property type="entry name" value="Hda_lid"/>
</dbReference>
<dbReference type="Gene3D" id="3.40.50.300">
    <property type="entry name" value="P-loop containing nucleotide triphosphate hydrolases"/>
    <property type="match status" value="1"/>
</dbReference>